<feature type="compositionally biased region" description="Basic and acidic residues" evidence="4">
    <location>
        <begin position="297"/>
        <end position="311"/>
    </location>
</feature>
<dbReference type="EMBL" id="CAJRST010038888">
    <property type="protein sequence ID" value="CAG6013776.1"/>
    <property type="molecule type" value="Genomic_DNA"/>
</dbReference>
<evidence type="ECO:0000313" key="6">
    <source>
        <dbReference type="Proteomes" id="UP000677803"/>
    </source>
</evidence>
<organism evidence="5 6">
    <name type="scientific">Menidia menidia</name>
    <name type="common">Atlantic silverside</name>
    <dbReference type="NCBI Taxonomy" id="238744"/>
    <lineage>
        <taxon>Eukaryota</taxon>
        <taxon>Metazoa</taxon>
        <taxon>Chordata</taxon>
        <taxon>Craniata</taxon>
        <taxon>Vertebrata</taxon>
        <taxon>Euteleostomi</taxon>
        <taxon>Actinopterygii</taxon>
        <taxon>Neopterygii</taxon>
        <taxon>Teleostei</taxon>
        <taxon>Neoteleostei</taxon>
        <taxon>Acanthomorphata</taxon>
        <taxon>Ovalentaria</taxon>
        <taxon>Atherinomorphae</taxon>
        <taxon>Atheriniformes</taxon>
        <taxon>Atherinopsidae</taxon>
        <taxon>Menidiinae</taxon>
        <taxon>Menidia</taxon>
    </lineage>
</organism>
<dbReference type="SMART" id="SM00248">
    <property type="entry name" value="ANK"/>
    <property type="match status" value="2"/>
</dbReference>
<dbReference type="InterPro" id="IPR002110">
    <property type="entry name" value="Ankyrin_rpt"/>
</dbReference>
<feature type="repeat" description="ANK" evidence="3">
    <location>
        <begin position="4"/>
        <end position="36"/>
    </location>
</feature>
<feature type="repeat" description="ANK" evidence="3">
    <location>
        <begin position="37"/>
        <end position="69"/>
    </location>
</feature>
<protein>
    <submittedName>
        <fullName evidence="5">(Atlantic silverside) hypothetical protein</fullName>
    </submittedName>
</protein>
<dbReference type="PANTHER" id="PTHR24173">
    <property type="entry name" value="ANKYRIN REPEAT CONTAINING"/>
    <property type="match status" value="1"/>
</dbReference>
<name>A0A8S4BRS6_9TELE</name>
<dbReference type="Pfam" id="PF12796">
    <property type="entry name" value="Ank_2"/>
    <property type="match status" value="1"/>
</dbReference>
<dbReference type="PANTHER" id="PTHR24173:SF74">
    <property type="entry name" value="ANKYRIN REPEAT DOMAIN-CONTAINING PROTEIN 16"/>
    <property type="match status" value="1"/>
</dbReference>
<keyword evidence="1" id="KW-0677">Repeat</keyword>
<evidence type="ECO:0000313" key="5">
    <source>
        <dbReference type="EMBL" id="CAG6013776.1"/>
    </source>
</evidence>
<proteinExistence type="predicted"/>
<dbReference type="SUPFAM" id="SSF48403">
    <property type="entry name" value="Ankyrin repeat"/>
    <property type="match status" value="1"/>
</dbReference>
<evidence type="ECO:0000256" key="4">
    <source>
        <dbReference type="SAM" id="MobiDB-lite"/>
    </source>
</evidence>
<comment type="caution">
    <text evidence="5">The sequence shown here is derived from an EMBL/GenBank/DDBJ whole genome shotgun (WGS) entry which is preliminary data.</text>
</comment>
<accession>A0A8S4BRS6</accession>
<dbReference type="Gene3D" id="1.25.40.20">
    <property type="entry name" value="Ankyrin repeat-containing domain"/>
    <property type="match status" value="1"/>
</dbReference>
<evidence type="ECO:0000256" key="2">
    <source>
        <dbReference type="ARBA" id="ARBA00023043"/>
    </source>
</evidence>
<feature type="region of interest" description="Disordered" evidence="4">
    <location>
        <begin position="125"/>
        <end position="317"/>
    </location>
</feature>
<gene>
    <name evidence="5" type="ORF">MMEN_LOCUS19187</name>
</gene>
<dbReference type="PROSITE" id="PS50088">
    <property type="entry name" value="ANK_REPEAT"/>
    <property type="match status" value="2"/>
</dbReference>
<sequence>MSLSGRSALHWACSVNHLSLARTLIRYGAAVDLQDNKGETALFLSALHGCYDAARLLLLHGASPARRDRRGRRPADVAREALHHQVLELLLAHQVQGGVAGGVAADWEERALGYPPWGAEPGLPGRSASFSGIINPPPQSDWSMGRVQYPPPQSWRPQLGQSATALVPPRVMGRSPRPISTLQEVTSEDEDRERPPEAPRAATPHFLSPQPAPRQRSFSCTQHALQRRSAGPQPEPNYLIVTDRAGSGETSERAPVVVLAPPPPDTAVIQNERHPPGNAVIQPGNADPPQAAPGGEQKARGERLNNDRTTDSRQTAL</sequence>
<keyword evidence="6" id="KW-1185">Reference proteome</keyword>
<dbReference type="AlphaFoldDB" id="A0A8S4BRS6"/>
<dbReference type="OrthoDB" id="430340at2759"/>
<dbReference type="InterPro" id="IPR036770">
    <property type="entry name" value="Ankyrin_rpt-contain_sf"/>
</dbReference>
<evidence type="ECO:0000256" key="3">
    <source>
        <dbReference type="PROSITE-ProRule" id="PRU00023"/>
    </source>
</evidence>
<evidence type="ECO:0000256" key="1">
    <source>
        <dbReference type="ARBA" id="ARBA00022737"/>
    </source>
</evidence>
<feature type="compositionally biased region" description="Polar residues" evidence="4">
    <location>
        <begin position="155"/>
        <end position="164"/>
    </location>
</feature>
<keyword evidence="2 3" id="KW-0040">ANK repeat</keyword>
<dbReference type="Proteomes" id="UP000677803">
    <property type="component" value="Unassembled WGS sequence"/>
</dbReference>
<dbReference type="PROSITE" id="PS50297">
    <property type="entry name" value="ANK_REP_REGION"/>
    <property type="match status" value="1"/>
</dbReference>
<reference evidence="5" key="1">
    <citation type="submission" date="2021-05" db="EMBL/GenBank/DDBJ databases">
        <authorList>
            <person name="Tigano A."/>
        </authorList>
    </citation>
    <scope>NUCLEOTIDE SEQUENCE</scope>
</reference>